<comment type="similarity">
    <text evidence="12">Belongs to the XPG/RAD2 endonuclease family. GEN subfamily.</text>
</comment>
<dbReference type="OMA" id="PNSMDFS"/>
<dbReference type="InterPro" id="IPR006084">
    <property type="entry name" value="XPG/Rad2"/>
</dbReference>
<proteinExistence type="inferred from homology"/>
<dbReference type="RefSeq" id="XP_005707607.1">
    <property type="nucleotide sequence ID" value="XM_005707550.1"/>
</dbReference>
<comment type="similarity">
    <text evidence="3">Belongs to the XPG/RAD2 endonuclease family. XPG subfamily.</text>
</comment>
<dbReference type="Pfam" id="PF00867">
    <property type="entry name" value="XPG_I"/>
    <property type="match status" value="1"/>
</dbReference>
<keyword evidence="7" id="KW-0227">DNA damage</keyword>
<evidence type="ECO:0000259" key="15">
    <source>
        <dbReference type="SMART" id="SM00485"/>
    </source>
</evidence>
<protein>
    <submittedName>
        <fullName evidence="16">DNA excision repair protein ERCC-5</fullName>
    </submittedName>
</protein>
<feature type="domain" description="XPG N-terminal" evidence="15">
    <location>
        <begin position="1"/>
        <end position="98"/>
    </location>
</feature>
<keyword evidence="4" id="KW-0540">Nuclease</keyword>
<dbReference type="SUPFAM" id="SSF47807">
    <property type="entry name" value="5' to 3' exonuclease, C-terminal subdomain"/>
    <property type="match status" value="1"/>
</dbReference>
<evidence type="ECO:0000256" key="9">
    <source>
        <dbReference type="ARBA" id="ARBA00022842"/>
    </source>
</evidence>
<evidence type="ECO:0000313" key="17">
    <source>
        <dbReference type="Proteomes" id="UP000030680"/>
    </source>
</evidence>
<dbReference type="PRINTS" id="PR00066">
    <property type="entry name" value="XRODRMPGMNTG"/>
</dbReference>
<dbReference type="EMBL" id="KB454494">
    <property type="protein sequence ID" value="EME31087.1"/>
    <property type="molecule type" value="Genomic_DNA"/>
</dbReference>
<dbReference type="PANTHER" id="PTHR16171:SF7">
    <property type="entry name" value="DNA REPAIR PROTEIN RAD2"/>
    <property type="match status" value="1"/>
</dbReference>
<dbReference type="Pfam" id="PF00752">
    <property type="entry name" value="XPG_N"/>
    <property type="match status" value="1"/>
</dbReference>
<dbReference type="InterPro" id="IPR036279">
    <property type="entry name" value="5-3_exonuclease_C_sf"/>
</dbReference>
<keyword evidence="9" id="KW-0460">Magnesium</keyword>
<dbReference type="InterPro" id="IPR019974">
    <property type="entry name" value="XPG_CS"/>
</dbReference>
<dbReference type="Gramene" id="EME31087">
    <property type="protein sequence ID" value="EME31087"/>
    <property type="gene ID" value="Gasu_15910"/>
</dbReference>
<feature type="compositionally biased region" description="Basic residues" evidence="13">
    <location>
        <begin position="903"/>
        <end position="921"/>
    </location>
</feature>
<name>M2XLM0_GALSU</name>
<evidence type="ECO:0000256" key="3">
    <source>
        <dbReference type="ARBA" id="ARBA00005283"/>
    </source>
</evidence>
<dbReference type="PRINTS" id="PR00853">
    <property type="entry name" value="XPGRADSUPER"/>
</dbReference>
<dbReference type="SMART" id="SM00485">
    <property type="entry name" value="XPGN"/>
    <property type="match status" value="1"/>
</dbReference>
<sequence>MGVKGLWELVAPVGRRVSLDTVRNKTLAVDVSIWLTQFLYAMRDSEGELIRNAHLLGILRRCCKLIFYNVTPIFVFDGATPQLKRRTLNSRRNQRNKQKVKLRRLAEQIVLNELKLKKLKEKTQKEPKRTENQVDTGVNSRDLYNQYMDTVLKATLERNNAETEKNTEQLDSEALDDNLEQRDSITEEPEIEAHSNETEEDKDKEDNLTNVEVSNLSENTVSFEKEEYEVPNFCEMSSDSLALLPPEMFETVVSEIRSRERNLHREEFIKVENNPADFSQKQLEGFLRLSLTKREVMKARATAYSHLGHGRRRIASDPGKNYTLTKTVDSVPENGDALEPNDSYQFPTIFRVESSIDNNNNKVDEGLEWTRLVSNTERHLESLEKRESVMELGKGNEEFYEGNLEEEDEDIEWIACPPDANCNFVEQKVYSKAEVELDVMEQNVRDGTNLYRDNSSSAELGLHLDEDNTEDEIMTTDIQSAIYSSLANEQCSERKTETCADSYQNYSEDIPKVLIPDKDDNVTSLQVGKEDSEDMISSKVDEEKDSFSYFGDTQDTYFEESLDEEDRDREVSRDFILPDEKLENLFQEFEKERRELRQEFTHLKSGSDIITDEMCEEIRELLRMLGIPYIQAPMEAEAQCAYFSQVGLVEGVVTEDSDAFLFGAKTVFRNIFEDKKYVEQYEMEDIERYLGLNREKLILLSLLLGSDYTQGIHGVGVVNATEIMRAFPSFEELIEFAHWANQLSLKEERISLDSEDPNFVKNEFFLKHRKMKRNWVIHDSFPNKHVVDAYRYPMVDTSSIEFHCQRPNIAQLVEFCRAKFGWNSDKVKKLVIPVLKAYDARNQRQTCIEQYFHPMRFAKIKSKRLENAVRGITRAVDEEMFLSQTREEHVDDATCETLDAVSPRKRKKKQKKSTKERRKKSSSVESDP</sequence>
<keyword evidence="17" id="KW-1185">Reference proteome</keyword>
<comment type="cofactor">
    <cofactor evidence="1">
        <name>Mg(2+)</name>
        <dbReference type="ChEBI" id="CHEBI:18420"/>
    </cofactor>
</comment>
<evidence type="ECO:0000256" key="1">
    <source>
        <dbReference type="ARBA" id="ARBA00001946"/>
    </source>
</evidence>
<accession>M2XLM0</accession>
<dbReference type="InterPro" id="IPR001044">
    <property type="entry name" value="XPG/Rad2_eukaryotes"/>
</dbReference>
<reference evidence="17" key="1">
    <citation type="journal article" date="2013" name="Science">
        <title>Gene transfer from bacteria and archaea facilitated evolution of an extremophilic eukaryote.</title>
        <authorList>
            <person name="Schonknecht G."/>
            <person name="Chen W.H."/>
            <person name="Ternes C.M."/>
            <person name="Barbier G.G."/>
            <person name="Shrestha R.P."/>
            <person name="Stanke M."/>
            <person name="Brautigam A."/>
            <person name="Baker B.J."/>
            <person name="Banfield J.F."/>
            <person name="Garavito R.M."/>
            <person name="Carr K."/>
            <person name="Wilkerson C."/>
            <person name="Rensing S.A."/>
            <person name="Gagneul D."/>
            <person name="Dickenson N.E."/>
            <person name="Oesterhelt C."/>
            <person name="Lercher M.J."/>
            <person name="Weber A.P."/>
        </authorList>
    </citation>
    <scope>NUCLEOTIDE SEQUENCE [LARGE SCALE GENOMIC DNA]</scope>
    <source>
        <strain evidence="17">074W</strain>
    </source>
</reference>
<dbReference type="Proteomes" id="UP000030680">
    <property type="component" value="Unassembled WGS sequence"/>
</dbReference>
<dbReference type="InterPro" id="IPR006085">
    <property type="entry name" value="XPG_DNA_repair_N"/>
</dbReference>
<evidence type="ECO:0000256" key="13">
    <source>
        <dbReference type="SAM" id="MobiDB-lite"/>
    </source>
</evidence>
<evidence type="ECO:0000256" key="6">
    <source>
        <dbReference type="ARBA" id="ARBA00022759"/>
    </source>
</evidence>
<dbReference type="FunFam" id="1.10.150.20:FF:000030">
    <property type="entry name" value="Flap endonuclease GEN-like 1"/>
    <property type="match status" value="1"/>
</dbReference>
<keyword evidence="11" id="KW-0539">Nucleus</keyword>
<feature type="domain" description="XPG-I" evidence="14">
    <location>
        <begin position="623"/>
        <end position="692"/>
    </location>
</feature>
<keyword evidence="10" id="KW-0234">DNA repair</keyword>
<dbReference type="Gene3D" id="1.10.150.20">
    <property type="entry name" value="5' to 3' exonuclease, C-terminal subdomain"/>
    <property type="match status" value="1"/>
</dbReference>
<dbReference type="GO" id="GO:0006289">
    <property type="term" value="P:nucleotide-excision repair"/>
    <property type="evidence" value="ECO:0007669"/>
    <property type="project" value="InterPro"/>
</dbReference>
<dbReference type="OrthoDB" id="2959108at2759"/>
<dbReference type="GO" id="GO:0046872">
    <property type="term" value="F:metal ion binding"/>
    <property type="evidence" value="ECO:0007669"/>
    <property type="project" value="UniProtKB-KW"/>
</dbReference>
<feature type="region of interest" description="Disordered" evidence="13">
    <location>
        <begin position="156"/>
        <end position="207"/>
    </location>
</feature>
<organism evidence="16 17">
    <name type="scientific">Galdieria sulphuraria</name>
    <name type="common">Red alga</name>
    <dbReference type="NCBI Taxonomy" id="130081"/>
    <lineage>
        <taxon>Eukaryota</taxon>
        <taxon>Rhodophyta</taxon>
        <taxon>Bangiophyceae</taxon>
        <taxon>Galdieriales</taxon>
        <taxon>Galdieriaceae</taxon>
        <taxon>Galdieria</taxon>
    </lineage>
</organism>
<keyword evidence="8" id="KW-0378">Hydrolase</keyword>
<dbReference type="GO" id="GO:0005634">
    <property type="term" value="C:nucleus"/>
    <property type="evidence" value="ECO:0007669"/>
    <property type="project" value="UniProtKB-SubCell"/>
</dbReference>
<feature type="region of interest" description="Disordered" evidence="13">
    <location>
        <begin position="889"/>
        <end position="928"/>
    </location>
</feature>
<dbReference type="SMART" id="SM00279">
    <property type="entry name" value="HhH2"/>
    <property type="match status" value="1"/>
</dbReference>
<evidence type="ECO:0000256" key="10">
    <source>
        <dbReference type="ARBA" id="ARBA00023204"/>
    </source>
</evidence>
<dbReference type="InterPro" id="IPR029060">
    <property type="entry name" value="PIN-like_dom_sf"/>
</dbReference>
<dbReference type="GeneID" id="17089768"/>
<dbReference type="STRING" id="130081.M2XLM0"/>
<evidence type="ECO:0000256" key="8">
    <source>
        <dbReference type="ARBA" id="ARBA00022801"/>
    </source>
</evidence>
<gene>
    <name evidence="16" type="ORF">Gasu_15910</name>
</gene>
<keyword evidence="6" id="KW-0255">Endonuclease</keyword>
<dbReference type="SUPFAM" id="SSF88723">
    <property type="entry name" value="PIN domain-like"/>
    <property type="match status" value="1"/>
</dbReference>
<dbReference type="PANTHER" id="PTHR16171">
    <property type="entry name" value="DNA REPAIR PROTEIN COMPLEMENTING XP-G CELLS-RELATED"/>
    <property type="match status" value="1"/>
</dbReference>
<dbReference type="CDD" id="cd09904">
    <property type="entry name" value="H3TH_XPG"/>
    <property type="match status" value="1"/>
</dbReference>
<evidence type="ECO:0000256" key="11">
    <source>
        <dbReference type="ARBA" id="ARBA00023242"/>
    </source>
</evidence>
<dbReference type="KEGG" id="gsl:Gasu_15910"/>
<dbReference type="PROSITE" id="PS00841">
    <property type="entry name" value="XPG_1"/>
    <property type="match status" value="1"/>
</dbReference>
<dbReference type="AlphaFoldDB" id="M2XLM0"/>
<feature type="compositionally biased region" description="Basic and acidic residues" evidence="13">
    <location>
        <begin position="156"/>
        <end position="168"/>
    </location>
</feature>
<comment type="subcellular location">
    <subcellularLocation>
        <location evidence="2">Nucleus</location>
    </subcellularLocation>
</comment>
<dbReference type="Gene3D" id="3.40.50.1010">
    <property type="entry name" value="5'-nuclease"/>
    <property type="match status" value="2"/>
</dbReference>
<evidence type="ECO:0000256" key="4">
    <source>
        <dbReference type="ARBA" id="ARBA00022722"/>
    </source>
</evidence>
<dbReference type="SMART" id="SM00484">
    <property type="entry name" value="XPGI"/>
    <property type="match status" value="1"/>
</dbReference>
<evidence type="ECO:0000256" key="12">
    <source>
        <dbReference type="ARBA" id="ARBA00038112"/>
    </source>
</evidence>
<evidence type="ECO:0000313" key="16">
    <source>
        <dbReference type="EMBL" id="EME31087.1"/>
    </source>
</evidence>
<evidence type="ECO:0000256" key="5">
    <source>
        <dbReference type="ARBA" id="ARBA00022723"/>
    </source>
</evidence>
<feature type="compositionally biased region" description="Basic and acidic residues" evidence="13">
    <location>
        <begin position="179"/>
        <end position="197"/>
    </location>
</feature>
<evidence type="ECO:0000256" key="2">
    <source>
        <dbReference type="ARBA" id="ARBA00004123"/>
    </source>
</evidence>
<evidence type="ECO:0000259" key="14">
    <source>
        <dbReference type="SMART" id="SM00484"/>
    </source>
</evidence>
<evidence type="ECO:0000256" key="7">
    <source>
        <dbReference type="ARBA" id="ARBA00022763"/>
    </source>
</evidence>
<dbReference type="InterPro" id="IPR006086">
    <property type="entry name" value="XPG-I_dom"/>
</dbReference>
<dbReference type="CDD" id="cd09868">
    <property type="entry name" value="PIN_XPG_RAD2"/>
    <property type="match status" value="2"/>
</dbReference>
<dbReference type="PROSITE" id="PS00842">
    <property type="entry name" value="XPG_2"/>
    <property type="match status" value="1"/>
</dbReference>
<dbReference type="eggNOG" id="KOG2520">
    <property type="taxonomic scope" value="Eukaryota"/>
</dbReference>
<dbReference type="InterPro" id="IPR008918">
    <property type="entry name" value="HhH2"/>
</dbReference>
<dbReference type="GO" id="GO:0048256">
    <property type="term" value="F:flap endonuclease activity"/>
    <property type="evidence" value="ECO:0007669"/>
    <property type="project" value="UniProtKB-ARBA"/>
</dbReference>
<keyword evidence="5" id="KW-0479">Metal-binding</keyword>
<dbReference type="GO" id="GO:0003697">
    <property type="term" value="F:single-stranded DNA binding"/>
    <property type="evidence" value="ECO:0007669"/>
    <property type="project" value="InterPro"/>
</dbReference>